<dbReference type="EMBL" id="SPAZ01000160">
    <property type="protein sequence ID" value="TQE32993.1"/>
    <property type="molecule type" value="Genomic_DNA"/>
</dbReference>
<dbReference type="AlphaFoldDB" id="A0AAE8W1I0"/>
<name>A0AAE8W1I0_9ACTN</name>
<dbReference type="SUPFAM" id="SSF51182">
    <property type="entry name" value="RmlC-like cupins"/>
    <property type="match status" value="1"/>
</dbReference>
<organism evidence="2 3">
    <name type="scientific">Streptomyces ipomoeae</name>
    <dbReference type="NCBI Taxonomy" id="103232"/>
    <lineage>
        <taxon>Bacteria</taxon>
        <taxon>Bacillati</taxon>
        <taxon>Actinomycetota</taxon>
        <taxon>Actinomycetes</taxon>
        <taxon>Kitasatosporales</taxon>
        <taxon>Streptomycetaceae</taxon>
        <taxon>Streptomyces</taxon>
    </lineage>
</organism>
<dbReference type="Gene3D" id="2.60.120.10">
    <property type="entry name" value="Jelly Rolls"/>
    <property type="match status" value="1"/>
</dbReference>
<dbReference type="CDD" id="cd02231">
    <property type="entry name" value="cupin_BLL6423-like"/>
    <property type="match status" value="1"/>
</dbReference>
<protein>
    <submittedName>
        <fullName evidence="2">Cupin domain-containing protein</fullName>
    </submittedName>
</protein>
<dbReference type="InterPro" id="IPR014710">
    <property type="entry name" value="RmlC-like_jellyroll"/>
</dbReference>
<gene>
    <name evidence="2" type="ORF">Sipo8835_18890</name>
</gene>
<dbReference type="Pfam" id="PF07883">
    <property type="entry name" value="Cupin_2"/>
    <property type="match status" value="1"/>
</dbReference>
<evidence type="ECO:0000313" key="3">
    <source>
        <dbReference type="Proteomes" id="UP000318720"/>
    </source>
</evidence>
<dbReference type="PANTHER" id="PTHR36156:SF2">
    <property type="entry name" value="CUPIN TYPE-2 DOMAIN-CONTAINING PROTEIN"/>
    <property type="match status" value="1"/>
</dbReference>
<evidence type="ECO:0000313" key="2">
    <source>
        <dbReference type="EMBL" id="TQE32993.1"/>
    </source>
</evidence>
<proteinExistence type="predicted"/>
<feature type="domain" description="Cupin type-2" evidence="1">
    <location>
        <begin position="41"/>
        <end position="97"/>
    </location>
</feature>
<sequence>MLTLPPDARMADPSFDPVAFGQEQLAESPGIAERMELDNPGMHTTPTVDYGIVLSGEATLELDDGATTRLSAGDIVIQNGTRHAWRNHGEAPVTLAFVLVGVPVEE</sequence>
<comment type="caution">
    <text evidence="2">The sequence shown here is derived from an EMBL/GenBank/DDBJ whole genome shotgun (WGS) entry which is preliminary data.</text>
</comment>
<reference evidence="2 3" key="1">
    <citation type="submission" date="2019-03" db="EMBL/GenBank/DDBJ databases">
        <title>Comparative genomic analyses of the sweetpotato soil rot pathogen, Streptomyces ipomoeae.</title>
        <authorList>
            <person name="Ruschel Soares N."/>
            <person name="Badger J.H."/>
            <person name="Huguet-Tapia J.C."/>
            <person name="Clark C.A."/>
            <person name="Pettis G.S."/>
        </authorList>
    </citation>
    <scope>NUCLEOTIDE SEQUENCE [LARGE SCALE GENOMIC DNA]</scope>
    <source>
        <strain evidence="2 3">88-35</strain>
    </source>
</reference>
<dbReference type="PANTHER" id="PTHR36156">
    <property type="entry name" value="SLR2101 PROTEIN"/>
    <property type="match status" value="1"/>
</dbReference>
<evidence type="ECO:0000259" key="1">
    <source>
        <dbReference type="Pfam" id="PF07883"/>
    </source>
</evidence>
<dbReference type="InterPro" id="IPR013096">
    <property type="entry name" value="Cupin_2"/>
</dbReference>
<accession>A0AAE8W1I0</accession>
<dbReference type="Proteomes" id="UP000318720">
    <property type="component" value="Unassembled WGS sequence"/>
</dbReference>
<dbReference type="InterPro" id="IPR047142">
    <property type="entry name" value="OryJ/VirC-like"/>
</dbReference>
<dbReference type="InterPro" id="IPR011051">
    <property type="entry name" value="RmlC_Cupin_sf"/>
</dbReference>